<keyword evidence="2" id="KW-0812">Transmembrane</keyword>
<feature type="transmembrane region" description="Helical" evidence="2">
    <location>
        <begin position="256"/>
        <end position="277"/>
    </location>
</feature>
<reference evidence="3" key="2">
    <citation type="journal article" date="2021" name="PeerJ">
        <title>Extensive microbial diversity within the chicken gut microbiome revealed by metagenomics and culture.</title>
        <authorList>
            <person name="Gilroy R."/>
            <person name="Ravi A."/>
            <person name="Getino M."/>
            <person name="Pursley I."/>
            <person name="Horton D.L."/>
            <person name="Alikhan N.F."/>
            <person name="Baker D."/>
            <person name="Gharbi K."/>
            <person name="Hall N."/>
            <person name="Watson M."/>
            <person name="Adriaenssens E.M."/>
            <person name="Foster-Nyarko E."/>
            <person name="Jarju S."/>
            <person name="Secka A."/>
            <person name="Antonio M."/>
            <person name="Oren A."/>
            <person name="Chaudhuri R.R."/>
            <person name="La Ragione R."/>
            <person name="Hildebrand F."/>
            <person name="Pallen M.J."/>
        </authorList>
    </citation>
    <scope>NUCLEOTIDE SEQUENCE</scope>
    <source>
        <strain evidence="3">10406</strain>
    </source>
</reference>
<sequence>MAKKERIETSFDPEVREETVSPAAASEEEPKETLYESEAYGNPRPDTGTRTTVMKTVGVGGPVPIIAPKHNTIQLQPIIVPLAVVPYMSQDSAVLNTEGETTAYAGGSGAPSSSVEFDSARVASERRAVARRASMRCRLFSFVSFLLVALVAAGFMLAYFSPVLGVVNFSGCDVIGCIETLAEGGKPAVMSQTVTNIIAAFGVALALVATLIGALVGRYPRKTVIFSAALSMLAFGAELIAAAVRGGFDLGANAAHILMAALSALLLIVSAVLAAVANRREDEEEERAMRATSEI</sequence>
<feature type="transmembrane region" description="Helical" evidence="2">
    <location>
        <begin position="139"/>
        <end position="160"/>
    </location>
</feature>
<feature type="region of interest" description="Disordered" evidence="1">
    <location>
        <begin position="1"/>
        <end position="49"/>
    </location>
</feature>
<comment type="caution">
    <text evidence="3">The sequence shown here is derived from an EMBL/GenBank/DDBJ whole genome shotgun (WGS) entry which is preliminary data.</text>
</comment>
<protein>
    <submittedName>
        <fullName evidence="3">Uncharacterized protein</fullName>
    </submittedName>
</protein>
<feature type="transmembrane region" description="Helical" evidence="2">
    <location>
        <begin position="224"/>
        <end position="244"/>
    </location>
</feature>
<dbReference type="EMBL" id="DVOE01000044">
    <property type="protein sequence ID" value="HIU98774.1"/>
    <property type="molecule type" value="Genomic_DNA"/>
</dbReference>
<dbReference type="Proteomes" id="UP000886857">
    <property type="component" value="Unassembled WGS sequence"/>
</dbReference>
<dbReference type="InterPro" id="IPR036259">
    <property type="entry name" value="MFS_trans_sf"/>
</dbReference>
<keyword evidence="2" id="KW-1133">Transmembrane helix</keyword>
<dbReference type="AlphaFoldDB" id="A0A9D1N9L4"/>
<accession>A0A9D1N9L4</accession>
<feature type="transmembrane region" description="Helical" evidence="2">
    <location>
        <begin position="197"/>
        <end position="217"/>
    </location>
</feature>
<proteinExistence type="predicted"/>
<gene>
    <name evidence="3" type="ORF">IAC73_02900</name>
</gene>
<organism evidence="3 4">
    <name type="scientific">Candidatus Limadaptatus stercoripullorum</name>
    <dbReference type="NCBI Taxonomy" id="2840846"/>
    <lineage>
        <taxon>Bacteria</taxon>
        <taxon>Bacillati</taxon>
        <taxon>Bacillota</taxon>
        <taxon>Clostridia</taxon>
        <taxon>Eubacteriales</taxon>
        <taxon>Candidatus Limadaptatus</taxon>
    </lineage>
</organism>
<reference evidence="3" key="1">
    <citation type="submission" date="2020-10" db="EMBL/GenBank/DDBJ databases">
        <authorList>
            <person name="Gilroy R."/>
        </authorList>
    </citation>
    <scope>NUCLEOTIDE SEQUENCE</scope>
    <source>
        <strain evidence="3">10406</strain>
    </source>
</reference>
<evidence type="ECO:0000256" key="2">
    <source>
        <dbReference type="SAM" id="Phobius"/>
    </source>
</evidence>
<name>A0A9D1N9L4_9FIRM</name>
<evidence type="ECO:0000313" key="3">
    <source>
        <dbReference type="EMBL" id="HIU98774.1"/>
    </source>
</evidence>
<dbReference type="SUPFAM" id="SSF103473">
    <property type="entry name" value="MFS general substrate transporter"/>
    <property type="match status" value="1"/>
</dbReference>
<feature type="compositionally biased region" description="Basic and acidic residues" evidence="1">
    <location>
        <begin position="1"/>
        <end position="19"/>
    </location>
</feature>
<evidence type="ECO:0000313" key="4">
    <source>
        <dbReference type="Proteomes" id="UP000886857"/>
    </source>
</evidence>
<keyword evidence="2" id="KW-0472">Membrane</keyword>
<evidence type="ECO:0000256" key="1">
    <source>
        <dbReference type="SAM" id="MobiDB-lite"/>
    </source>
</evidence>